<name>A0AA90U104_9EURY</name>
<dbReference type="Proteomes" id="UP001185015">
    <property type="component" value="Unassembled WGS sequence"/>
</dbReference>
<evidence type="ECO:0000313" key="2">
    <source>
        <dbReference type="Proteomes" id="UP001185015"/>
    </source>
</evidence>
<dbReference type="EMBL" id="JAVDQI010000008">
    <property type="protein sequence ID" value="MDR6223435.1"/>
    <property type="molecule type" value="Genomic_DNA"/>
</dbReference>
<accession>A0AA90U104</accession>
<reference evidence="1 2" key="1">
    <citation type="submission" date="2023-07" db="EMBL/GenBank/DDBJ databases">
        <title>Genomic Encyclopedia of Type Strains, Phase IV (KMG-IV): sequencing the most valuable type-strain genomes for metagenomic binning, comparative biology and taxonomic classification.</title>
        <authorList>
            <person name="Goeker M."/>
        </authorList>
    </citation>
    <scope>NUCLEOTIDE SEQUENCE [LARGE SCALE GENOMIC DNA]</scope>
    <source>
        <strain evidence="1 2">DSM 17273</strain>
    </source>
</reference>
<protein>
    <submittedName>
        <fullName evidence="1">Uncharacterized protein</fullName>
    </submittedName>
</protein>
<proteinExistence type="predicted"/>
<keyword evidence="2" id="KW-1185">Reference proteome</keyword>
<organism evidence="1 2">
    <name type="scientific">Methanococcoides alaskense</name>
    <dbReference type="NCBI Taxonomy" id="325778"/>
    <lineage>
        <taxon>Archaea</taxon>
        <taxon>Methanobacteriati</taxon>
        <taxon>Methanobacteriota</taxon>
        <taxon>Stenosarchaea group</taxon>
        <taxon>Methanomicrobia</taxon>
        <taxon>Methanosarcinales</taxon>
        <taxon>Methanosarcinaceae</taxon>
        <taxon>Methanococcoides</taxon>
    </lineage>
</organism>
<comment type="caution">
    <text evidence="1">The sequence shown here is derived from an EMBL/GenBank/DDBJ whole genome shotgun (WGS) entry which is preliminary data.</text>
</comment>
<dbReference type="AlphaFoldDB" id="A0AA90U104"/>
<evidence type="ECO:0000313" key="1">
    <source>
        <dbReference type="EMBL" id="MDR6223435.1"/>
    </source>
</evidence>
<gene>
    <name evidence="1" type="ORF">J2750_001905</name>
</gene>
<sequence length="36" mass="4145">MQVIHLSCHTVVILPIESHYFNTNVALIIGKYFSKK</sequence>